<name>A0ABV5FU38_9MICC</name>
<proteinExistence type="predicted"/>
<dbReference type="EMBL" id="JBHMFI010000001">
    <property type="protein sequence ID" value="MFB9070179.1"/>
    <property type="molecule type" value="Genomic_DNA"/>
</dbReference>
<comment type="caution">
    <text evidence="2">The sequence shown here is derived from an EMBL/GenBank/DDBJ whole genome shotgun (WGS) entry which is preliminary data.</text>
</comment>
<organism evidence="2 3">
    <name type="scientific">Citricoccus parietis</name>
    <dbReference type="NCBI Taxonomy" id="592307"/>
    <lineage>
        <taxon>Bacteria</taxon>
        <taxon>Bacillati</taxon>
        <taxon>Actinomycetota</taxon>
        <taxon>Actinomycetes</taxon>
        <taxon>Micrococcales</taxon>
        <taxon>Micrococcaceae</taxon>
        <taxon>Citricoccus</taxon>
    </lineage>
</organism>
<evidence type="ECO:0000313" key="2">
    <source>
        <dbReference type="EMBL" id="MFB9070179.1"/>
    </source>
</evidence>
<feature type="region of interest" description="Disordered" evidence="1">
    <location>
        <begin position="1"/>
        <end position="41"/>
    </location>
</feature>
<reference evidence="2 3" key="1">
    <citation type="submission" date="2024-09" db="EMBL/GenBank/DDBJ databases">
        <authorList>
            <person name="Sun Q."/>
            <person name="Mori K."/>
        </authorList>
    </citation>
    <scope>NUCLEOTIDE SEQUENCE [LARGE SCALE GENOMIC DNA]</scope>
    <source>
        <strain evidence="2 3">CCM 7609</strain>
    </source>
</reference>
<evidence type="ECO:0000313" key="3">
    <source>
        <dbReference type="Proteomes" id="UP001589575"/>
    </source>
</evidence>
<gene>
    <name evidence="2" type="ORF">ACFFX0_02825</name>
</gene>
<protein>
    <submittedName>
        <fullName evidence="2">Uncharacterized protein</fullName>
    </submittedName>
</protein>
<evidence type="ECO:0000256" key="1">
    <source>
        <dbReference type="SAM" id="MobiDB-lite"/>
    </source>
</evidence>
<sequence length="41" mass="4162">MPPAAPRRTAAHGRPPPTATGPRDSGAPRRSPALPPRPGNA</sequence>
<keyword evidence="3" id="KW-1185">Reference proteome</keyword>
<dbReference type="Proteomes" id="UP001589575">
    <property type="component" value="Unassembled WGS sequence"/>
</dbReference>
<accession>A0ABV5FU38</accession>